<organism evidence="2 3">
    <name type="scientific">Sphingobacterium oryzagri</name>
    <dbReference type="NCBI Taxonomy" id="3025669"/>
    <lineage>
        <taxon>Bacteria</taxon>
        <taxon>Pseudomonadati</taxon>
        <taxon>Bacteroidota</taxon>
        <taxon>Sphingobacteriia</taxon>
        <taxon>Sphingobacteriales</taxon>
        <taxon>Sphingobacteriaceae</taxon>
        <taxon>Sphingobacterium</taxon>
    </lineage>
</organism>
<evidence type="ECO:0000313" key="3">
    <source>
        <dbReference type="Proteomes" id="UP001221558"/>
    </source>
</evidence>
<feature type="signal peptide" evidence="1">
    <location>
        <begin position="1"/>
        <end position="20"/>
    </location>
</feature>
<dbReference type="RefSeq" id="WP_274266819.1">
    <property type="nucleotide sequence ID" value="NZ_CP117880.1"/>
</dbReference>
<dbReference type="NCBIfam" id="TIGR01200">
    <property type="entry name" value="GLPGLI"/>
    <property type="match status" value="1"/>
</dbReference>
<reference evidence="2 3" key="1">
    <citation type="submission" date="2023-02" db="EMBL/GenBank/DDBJ databases">
        <title>Genome sequence of Sphingobacterium sp. KACC 22765.</title>
        <authorList>
            <person name="Kim S."/>
            <person name="Heo J."/>
            <person name="Kwon S.-W."/>
        </authorList>
    </citation>
    <scope>NUCLEOTIDE SEQUENCE [LARGE SCALE GENOMIC DNA]</scope>
    <source>
        <strain evidence="2 3">KACC 22765</strain>
    </source>
</reference>
<accession>A0ABY7WL55</accession>
<protein>
    <submittedName>
        <fullName evidence="2">GLPGLI family protein</fullName>
    </submittedName>
</protein>
<dbReference type="EMBL" id="CP117880">
    <property type="protein sequence ID" value="WDF68084.1"/>
    <property type="molecule type" value="Genomic_DNA"/>
</dbReference>
<sequence length="262" mass="29827">MKKNLWIVVLLSLVTNVLVAQYAHFPSGGVIHFEKTVHIKNFMKRQLSITKNDNFDRSYVEQLMSKAPTTYVFKSTLSFQGDESRSEPVKQELSGVMRNLVWYGFDYSTTYYKHIKNNSFKSLLEYGGSNILTQDSLLAIKWKITNEYRNIAGYTCRRANGVLLDSIFVVAFYTDEIPLSSGPASLHGLPGMILGAAVPEHHYSIYATKVELSQPVLTAELGKKRDKPMSRKELSAFMRDRMGIGEWSTVEEFNFLMVNLLL</sequence>
<dbReference type="Proteomes" id="UP001221558">
    <property type="component" value="Chromosome"/>
</dbReference>
<evidence type="ECO:0000256" key="1">
    <source>
        <dbReference type="SAM" id="SignalP"/>
    </source>
</evidence>
<feature type="chain" id="PRO_5047313086" evidence="1">
    <location>
        <begin position="21"/>
        <end position="262"/>
    </location>
</feature>
<dbReference type="InterPro" id="IPR005901">
    <property type="entry name" value="GLPGLI"/>
</dbReference>
<evidence type="ECO:0000313" key="2">
    <source>
        <dbReference type="EMBL" id="WDF68084.1"/>
    </source>
</evidence>
<name>A0ABY7WL55_9SPHI</name>
<keyword evidence="3" id="KW-1185">Reference proteome</keyword>
<proteinExistence type="predicted"/>
<gene>
    <name evidence="2" type="ORF">PQ465_17520</name>
</gene>
<dbReference type="Pfam" id="PF09697">
    <property type="entry name" value="Porph_ging"/>
    <property type="match status" value="1"/>
</dbReference>
<keyword evidence="1" id="KW-0732">Signal</keyword>